<reference evidence="4 5" key="1">
    <citation type="submission" date="2020-02" db="EMBL/GenBank/DDBJ databases">
        <title>Albibacoteraceae fam. nov., the first described family within the subdivision 4 Verrucomicrobia.</title>
        <authorList>
            <person name="Xi F."/>
        </authorList>
    </citation>
    <scope>NUCLEOTIDE SEQUENCE [LARGE SCALE GENOMIC DNA]</scope>
    <source>
        <strain evidence="4 5">CK1056</strain>
    </source>
</reference>
<dbReference type="SUPFAM" id="SSF51161">
    <property type="entry name" value="Trimeric LpxA-like enzymes"/>
    <property type="match status" value="1"/>
</dbReference>
<dbReference type="InterPro" id="IPR011004">
    <property type="entry name" value="Trimer_LpxA-like_sf"/>
</dbReference>
<evidence type="ECO:0000313" key="5">
    <source>
        <dbReference type="Proteomes" id="UP000478417"/>
    </source>
</evidence>
<dbReference type="InterPro" id="IPR001451">
    <property type="entry name" value="Hexapep"/>
</dbReference>
<comment type="caution">
    <text evidence="4">The sequence shown here is derived from an EMBL/GenBank/DDBJ whole genome shotgun (WGS) entry which is preliminary data.</text>
</comment>
<dbReference type="Proteomes" id="UP000478417">
    <property type="component" value="Unassembled WGS sequence"/>
</dbReference>
<dbReference type="AlphaFoldDB" id="A0A6B2M1V0"/>
<protein>
    <submittedName>
        <fullName evidence="4">Acyltransferase</fullName>
    </submittedName>
</protein>
<dbReference type="PANTHER" id="PTHR23416">
    <property type="entry name" value="SIALIC ACID SYNTHASE-RELATED"/>
    <property type="match status" value="1"/>
</dbReference>
<dbReference type="CDD" id="cd04647">
    <property type="entry name" value="LbH_MAT_like"/>
    <property type="match status" value="1"/>
</dbReference>
<gene>
    <name evidence="4" type="ORF">G0Q06_07670</name>
</gene>
<name>A0A6B2M1V0_9BACT</name>
<evidence type="ECO:0000256" key="3">
    <source>
        <dbReference type="ARBA" id="ARBA00023315"/>
    </source>
</evidence>
<dbReference type="EMBL" id="JAAGNX010000002">
    <property type="protein sequence ID" value="NDV62322.1"/>
    <property type="molecule type" value="Genomic_DNA"/>
</dbReference>
<dbReference type="InterPro" id="IPR018357">
    <property type="entry name" value="Hexapep_transf_CS"/>
</dbReference>
<keyword evidence="5" id="KW-1185">Reference proteome</keyword>
<keyword evidence="3 4" id="KW-0012">Acyltransferase</keyword>
<dbReference type="PANTHER" id="PTHR23416:SF78">
    <property type="entry name" value="LIPOPOLYSACCHARIDE BIOSYNTHESIS O-ACETYL TRANSFERASE WBBJ-RELATED"/>
    <property type="match status" value="1"/>
</dbReference>
<evidence type="ECO:0000256" key="1">
    <source>
        <dbReference type="ARBA" id="ARBA00022679"/>
    </source>
</evidence>
<evidence type="ECO:0000313" key="4">
    <source>
        <dbReference type="EMBL" id="NDV62322.1"/>
    </source>
</evidence>
<dbReference type="PROSITE" id="PS00101">
    <property type="entry name" value="HEXAPEP_TRANSFERASES"/>
    <property type="match status" value="1"/>
</dbReference>
<dbReference type="Gene3D" id="2.160.10.10">
    <property type="entry name" value="Hexapeptide repeat proteins"/>
    <property type="match status" value="1"/>
</dbReference>
<dbReference type="InterPro" id="IPR051159">
    <property type="entry name" value="Hexapeptide_acetyltransf"/>
</dbReference>
<proteinExistence type="predicted"/>
<keyword evidence="2" id="KW-0677">Repeat</keyword>
<keyword evidence="1 4" id="KW-0808">Transferase</keyword>
<evidence type="ECO:0000256" key="2">
    <source>
        <dbReference type="ARBA" id="ARBA00022737"/>
    </source>
</evidence>
<dbReference type="GO" id="GO:0016746">
    <property type="term" value="F:acyltransferase activity"/>
    <property type="evidence" value="ECO:0007669"/>
    <property type="project" value="UniProtKB-KW"/>
</dbReference>
<accession>A0A6B2M1V0</accession>
<sequence length="171" mass="18130">MWLYRHRRSGRIIDPSTEVRKNVPGLNELGEVLVIEKGVAIDKGCILWVDESEGSQGSILIRNNSYIGPYAFLGSCHKLVIGSNSMIGAHSYLITANHRTDKGGDTYDQQGYSGASIELGSNVWLGCHVVVLPGVKIGDGAIIGAGAVVTKDVPAGETWGGVPATRIKGAE</sequence>
<dbReference type="Pfam" id="PF00132">
    <property type="entry name" value="Hexapep"/>
    <property type="match status" value="1"/>
</dbReference>
<organism evidence="4 5">
    <name type="scientific">Oceanipulchritudo coccoides</name>
    <dbReference type="NCBI Taxonomy" id="2706888"/>
    <lineage>
        <taxon>Bacteria</taxon>
        <taxon>Pseudomonadati</taxon>
        <taxon>Verrucomicrobiota</taxon>
        <taxon>Opitutia</taxon>
        <taxon>Puniceicoccales</taxon>
        <taxon>Oceanipulchritudinaceae</taxon>
        <taxon>Oceanipulchritudo</taxon>
    </lineage>
</organism>